<name>A0A0C3PCS5_PHLG1</name>
<dbReference type="Proteomes" id="UP000053257">
    <property type="component" value="Unassembled WGS sequence"/>
</dbReference>
<dbReference type="EMBL" id="KN840642">
    <property type="protein sequence ID" value="KIP02968.1"/>
    <property type="molecule type" value="Genomic_DNA"/>
</dbReference>
<dbReference type="AlphaFoldDB" id="A0A0C3PCS5"/>
<feature type="region of interest" description="Disordered" evidence="1">
    <location>
        <begin position="1"/>
        <end position="21"/>
    </location>
</feature>
<sequence length="171" mass="19003">MVAFLSRPRPGAGVRRRSQRSLTVLSKSANASCKLTSGENTPISGYSRCPREPALPTRSRVDYCGLSSPRGGDRGILQAARFQSWAIIVCKRRSSSPPDSKSLFFDTPGTNCSSSNWHGPRTRKPDRRPGRNSIRVPQILLRDTPSSSFPSHYGCHHRVHCPVPFFLRGHF</sequence>
<keyword evidence="3" id="KW-1185">Reference proteome</keyword>
<evidence type="ECO:0000313" key="3">
    <source>
        <dbReference type="Proteomes" id="UP000053257"/>
    </source>
</evidence>
<evidence type="ECO:0000313" key="2">
    <source>
        <dbReference type="EMBL" id="KIP02968.1"/>
    </source>
</evidence>
<reference evidence="2 3" key="1">
    <citation type="journal article" date="2014" name="PLoS Genet.">
        <title>Analysis of the Phlebiopsis gigantea genome, transcriptome and secretome provides insight into its pioneer colonization strategies of wood.</title>
        <authorList>
            <person name="Hori C."/>
            <person name="Ishida T."/>
            <person name="Igarashi K."/>
            <person name="Samejima M."/>
            <person name="Suzuki H."/>
            <person name="Master E."/>
            <person name="Ferreira P."/>
            <person name="Ruiz-Duenas F.J."/>
            <person name="Held B."/>
            <person name="Canessa P."/>
            <person name="Larrondo L.F."/>
            <person name="Schmoll M."/>
            <person name="Druzhinina I.S."/>
            <person name="Kubicek C.P."/>
            <person name="Gaskell J.A."/>
            <person name="Kersten P."/>
            <person name="St John F."/>
            <person name="Glasner J."/>
            <person name="Sabat G."/>
            <person name="Splinter BonDurant S."/>
            <person name="Syed K."/>
            <person name="Yadav J."/>
            <person name="Mgbeahuruike A.C."/>
            <person name="Kovalchuk A."/>
            <person name="Asiegbu F.O."/>
            <person name="Lackner G."/>
            <person name="Hoffmeister D."/>
            <person name="Rencoret J."/>
            <person name="Gutierrez A."/>
            <person name="Sun H."/>
            <person name="Lindquist E."/>
            <person name="Barry K."/>
            <person name="Riley R."/>
            <person name="Grigoriev I.V."/>
            <person name="Henrissat B."/>
            <person name="Kues U."/>
            <person name="Berka R.M."/>
            <person name="Martinez A.T."/>
            <person name="Covert S.F."/>
            <person name="Blanchette R.A."/>
            <person name="Cullen D."/>
        </authorList>
    </citation>
    <scope>NUCLEOTIDE SEQUENCE [LARGE SCALE GENOMIC DNA]</scope>
    <source>
        <strain evidence="2 3">11061_1 CR5-6</strain>
    </source>
</reference>
<dbReference type="HOGENOM" id="CLU_1563424_0_0_1"/>
<protein>
    <submittedName>
        <fullName evidence="2">Uncharacterized protein</fullName>
    </submittedName>
</protein>
<proteinExistence type="predicted"/>
<organism evidence="2 3">
    <name type="scientific">Phlebiopsis gigantea (strain 11061_1 CR5-6)</name>
    <name type="common">White-rot fungus</name>
    <name type="synonym">Peniophora gigantea</name>
    <dbReference type="NCBI Taxonomy" id="745531"/>
    <lineage>
        <taxon>Eukaryota</taxon>
        <taxon>Fungi</taxon>
        <taxon>Dikarya</taxon>
        <taxon>Basidiomycota</taxon>
        <taxon>Agaricomycotina</taxon>
        <taxon>Agaricomycetes</taxon>
        <taxon>Polyporales</taxon>
        <taxon>Phanerochaetaceae</taxon>
        <taxon>Phlebiopsis</taxon>
    </lineage>
</organism>
<accession>A0A0C3PCS5</accession>
<evidence type="ECO:0000256" key="1">
    <source>
        <dbReference type="SAM" id="MobiDB-lite"/>
    </source>
</evidence>
<gene>
    <name evidence="2" type="ORF">PHLGIDRAFT_270221</name>
</gene>
<feature type="region of interest" description="Disordered" evidence="1">
    <location>
        <begin position="113"/>
        <end position="137"/>
    </location>
</feature>